<name>A0A1G9QIF5_9FIRM</name>
<organism evidence="3 4">
    <name type="scientific">Megasphaera paucivorans</name>
    <dbReference type="NCBI Taxonomy" id="349095"/>
    <lineage>
        <taxon>Bacteria</taxon>
        <taxon>Bacillati</taxon>
        <taxon>Bacillota</taxon>
        <taxon>Negativicutes</taxon>
        <taxon>Veillonellales</taxon>
        <taxon>Veillonellaceae</taxon>
        <taxon>Megasphaera</taxon>
    </lineage>
</organism>
<dbReference type="SMART" id="SM00530">
    <property type="entry name" value="HTH_XRE"/>
    <property type="match status" value="1"/>
</dbReference>
<feature type="domain" description="HTH cro/C1-type" evidence="2">
    <location>
        <begin position="5"/>
        <end position="59"/>
    </location>
</feature>
<dbReference type="InterPro" id="IPR001387">
    <property type="entry name" value="Cro/C1-type_HTH"/>
</dbReference>
<evidence type="ECO:0000256" key="1">
    <source>
        <dbReference type="ARBA" id="ARBA00023125"/>
    </source>
</evidence>
<dbReference type="Gene3D" id="1.10.260.40">
    <property type="entry name" value="lambda repressor-like DNA-binding domains"/>
    <property type="match status" value="1"/>
</dbReference>
<dbReference type="PANTHER" id="PTHR46558">
    <property type="entry name" value="TRACRIPTIONAL REGULATORY PROTEIN-RELATED-RELATED"/>
    <property type="match status" value="1"/>
</dbReference>
<dbReference type="AlphaFoldDB" id="A0A1G9QIF5"/>
<sequence>MGITLKTARTNKKMRQIDAAKALGVSVYTIQNYEPGKTYPDVHMLKKIEKLYGFPYSEIIFLPKYYT</sequence>
<proteinExistence type="predicted"/>
<evidence type="ECO:0000259" key="2">
    <source>
        <dbReference type="PROSITE" id="PS50943"/>
    </source>
</evidence>
<dbReference type="InterPro" id="IPR010982">
    <property type="entry name" value="Lambda_DNA-bd_dom_sf"/>
</dbReference>
<evidence type="ECO:0000313" key="3">
    <source>
        <dbReference type="EMBL" id="SDM10095.1"/>
    </source>
</evidence>
<keyword evidence="4" id="KW-1185">Reference proteome</keyword>
<dbReference type="GO" id="GO:0003677">
    <property type="term" value="F:DNA binding"/>
    <property type="evidence" value="ECO:0007669"/>
    <property type="project" value="UniProtKB-KW"/>
</dbReference>
<dbReference type="EMBL" id="FNHQ01000001">
    <property type="protein sequence ID" value="SDM10095.1"/>
    <property type="molecule type" value="Genomic_DNA"/>
</dbReference>
<dbReference type="RefSeq" id="WP_091647432.1">
    <property type="nucleotide sequence ID" value="NZ_FNHQ01000001.1"/>
</dbReference>
<evidence type="ECO:0000313" key="4">
    <source>
        <dbReference type="Proteomes" id="UP000199309"/>
    </source>
</evidence>
<dbReference type="Proteomes" id="UP000199309">
    <property type="component" value="Unassembled WGS sequence"/>
</dbReference>
<dbReference type="OrthoDB" id="9801008at2"/>
<accession>A0A1G9QIF5</accession>
<protein>
    <submittedName>
        <fullName evidence="3">Helix-turn-helix domain-containing protein</fullName>
    </submittedName>
</protein>
<keyword evidence="1" id="KW-0238">DNA-binding</keyword>
<gene>
    <name evidence="3" type="ORF">SAMN05660299_00231</name>
</gene>
<dbReference type="CDD" id="cd00093">
    <property type="entry name" value="HTH_XRE"/>
    <property type="match status" value="1"/>
</dbReference>
<dbReference type="Pfam" id="PF01381">
    <property type="entry name" value="HTH_3"/>
    <property type="match status" value="1"/>
</dbReference>
<dbReference type="PROSITE" id="PS50943">
    <property type="entry name" value="HTH_CROC1"/>
    <property type="match status" value="1"/>
</dbReference>
<dbReference type="SUPFAM" id="SSF47413">
    <property type="entry name" value="lambda repressor-like DNA-binding domains"/>
    <property type="match status" value="1"/>
</dbReference>
<reference evidence="3 4" key="1">
    <citation type="submission" date="2016-10" db="EMBL/GenBank/DDBJ databases">
        <authorList>
            <person name="de Groot N.N."/>
        </authorList>
    </citation>
    <scope>NUCLEOTIDE SEQUENCE [LARGE SCALE GENOMIC DNA]</scope>
    <source>
        <strain evidence="3 4">DSM 16981</strain>
    </source>
</reference>
<dbReference type="PANTHER" id="PTHR46558:SF11">
    <property type="entry name" value="HTH-TYPE TRANSCRIPTIONAL REGULATOR XRE"/>
    <property type="match status" value="1"/>
</dbReference>
<dbReference type="STRING" id="349095.SAMN05660299_00231"/>